<dbReference type="PANTHER" id="PTHR23068">
    <property type="entry name" value="DNA CYTOSINE-5- -METHYLTRANSFERASE 3-RELATED"/>
    <property type="match status" value="1"/>
</dbReference>
<name>A0AAV5F1S3_ELECO</name>
<proteinExistence type="predicted"/>
<dbReference type="Proteomes" id="UP001054889">
    <property type="component" value="Unassembled WGS sequence"/>
</dbReference>
<keyword evidence="4" id="KW-0949">S-adenosyl-L-methionine</keyword>
<reference evidence="9" key="1">
    <citation type="journal article" date="2018" name="DNA Res.">
        <title>Multiple hybrid de novo genome assembly of finger millet, an orphan allotetraploid crop.</title>
        <authorList>
            <person name="Hatakeyama M."/>
            <person name="Aluri S."/>
            <person name="Balachadran M.T."/>
            <person name="Sivarajan S.R."/>
            <person name="Patrignani A."/>
            <person name="Gruter S."/>
            <person name="Poveda L."/>
            <person name="Shimizu-Inatsugi R."/>
            <person name="Baeten J."/>
            <person name="Francoijs K.J."/>
            <person name="Nataraja K.N."/>
            <person name="Reddy Y.A.N."/>
            <person name="Phadnis S."/>
            <person name="Ravikumar R.L."/>
            <person name="Schlapbach R."/>
            <person name="Sreeman S.M."/>
            <person name="Shimizu K.K."/>
        </authorList>
    </citation>
    <scope>NUCLEOTIDE SEQUENCE</scope>
</reference>
<dbReference type="GO" id="GO:0003886">
    <property type="term" value="F:DNA (cytosine-5-)-methyltransferase activity"/>
    <property type="evidence" value="ECO:0007669"/>
    <property type="project" value="TreeGrafter"/>
</dbReference>
<dbReference type="PANTHER" id="PTHR23068:SF25">
    <property type="entry name" value="DNA (CYTOSINE-5)-METHYLTRANSFERASE DRM2"/>
    <property type="match status" value="1"/>
</dbReference>
<sequence length="59" mass="6968">MSTFLFDIKPEFVDSKYFCACARKRGYIHNLPVENQKPLLPLPPKTISEAFPNTRKWWP</sequence>
<evidence type="ECO:0000259" key="8">
    <source>
        <dbReference type="PROSITE" id="PS51680"/>
    </source>
</evidence>
<dbReference type="EMBL" id="BQKI01000081">
    <property type="protein sequence ID" value="GJN29624.1"/>
    <property type="molecule type" value="Genomic_DNA"/>
</dbReference>
<keyword evidence="10" id="KW-1185">Reference proteome</keyword>
<dbReference type="PROSITE" id="PS51680">
    <property type="entry name" value="SAM_MT_DRM"/>
    <property type="match status" value="1"/>
</dbReference>
<protein>
    <recommendedName>
        <fullName evidence="8">SAM-dependent MTase DRM-type domain-containing protein</fullName>
    </recommendedName>
</protein>
<dbReference type="InterPro" id="IPR030380">
    <property type="entry name" value="SAM_MeTfrase_DRM"/>
</dbReference>
<evidence type="ECO:0000256" key="6">
    <source>
        <dbReference type="ARBA" id="ARBA00023125"/>
    </source>
</evidence>
<evidence type="ECO:0000256" key="3">
    <source>
        <dbReference type="ARBA" id="ARBA00022679"/>
    </source>
</evidence>
<dbReference type="GO" id="GO:0003677">
    <property type="term" value="F:DNA binding"/>
    <property type="evidence" value="ECO:0007669"/>
    <property type="project" value="UniProtKB-KW"/>
</dbReference>
<comment type="caution">
    <text evidence="9">The sequence shown here is derived from an EMBL/GenBank/DDBJ whole genome shotgun (WGS) entry which is preliminary data.</text>
</comment>
<evidence type="ECO:0000256" key="5">
    <source>
        <dbReference type="ARBA" id="ARBA00022737"/>
    </source>
</evidence>
<comment type="subcellular location">
    <subcellularLocation>
        <location evidence="1">Nucleus</location>
    </subcellularLocation>
</comment>
<evidence type="ECO:0000313" key="10">
    <source>
        <dbReference type="Proteomes" id="UP001054889"/>
    </source>
</evidence>
<evidence type="ECO:0000256" key="1">
    <source>
        <dbReference type="ARBA" id="ARBA00004123"/>
    </source>
</evidence>
<accession>A0AAV5F1S3</accession>
<dbReference type="GO" id="GO:0032259">
    <property type="term" value="P:methylation"/>
    <property type="evidence" value="ECO:0007669"/>
    <property type="project" value="UniProtKB-KW"/>
</dbReference>
<dbReference type="GO" id="GO:0005634">
    <property type="term" value="C:nucleus"/>
    <property type="evidence" value="ECO:0007669"/>
    <property type="project" value="UniProtKB-SubCell"/>
</dbReference>
<dbReference type="AlphaFoldDB" id="A0AAV5F1S3"/>
<keyword evidence="5" id="KW-0677">Repeat</keyword>
<organism evidence="9 10">
    <name type="scientific">Eleusine coracana subsp. coracana</name>
    <dbReference type="NCBI Taxonomy" id="191504"/>
    <lineage>
        <taxon>Eukaryota</taxon>
        <taxon>Viridiplantae</taxon>
        <taxon>Streptophyta</taxon>
        <taxon>Embryophyta</taxon>
        <taxon>Tracheophyta</taxon>
        <taxon>Spermatophyta</taxon>
        <taxon>Magnoliopsida</taxon>
        <taxon>Liliopsida</taxon>
        <taxon>Poales</taxon>
        <taxon>Poaceae</taxon>
        <taxon>PACMAD clade</taxon>
        <taxon>Chloridoideae</taxon>
        <taxon>Cynodonteae</taxon>
        <taxon>Eleusininae</taxon>
        <taxon>Eleusine</taxon>
    </lineage>
</organism>
<keyword evidence="7" id="KW-0539">Nucleus</keyword>
<gene>
    <name evidence="9" type="primary">gb17869</name>
    <name evidence="9" type="ORF">PR202_gb17869</name>
</gene>
<evidence type="ECO:0000256" key="4">
    <source>
        <dbReference type="ARBA" id="ARBA00022691"/>
    </source>
</evidence>
<evidence type="ECO:0000256" key="7">
    <source>
        <dbReference type="ARBA" id="ARBA00023242"/>
    </source>
</evidence>
<feature type="domain" description="SAM-dependent MTase DRM-type" evidence="8">
    <location>
        <begin position="1"/>
        <end position="59"/>
    </location>
</feature>
<keyword evidence="6" id="KW-0238">DNA-binding</keyword>
<keyword evidence="3" id="KW-0808">Transferase</keyword>
<evidence type="ECO:0000313" key="9">
    <source>
        <dbReference type="EMBL" id="GJN29624.1"/>
    </source>
</evidence>
<reference evidence="9" key="2">
    <citation type="submission" date="2021-12" db="EMBL/GenBank/DDBJ databases">
        <title>Resequencing data analysis of finger millet.</title>
        <authorList>
            <person name="Hatakeyama M."/>
            <person name="Aluri S."/>
            <person name="Balachadran M.T."/>
            <person name="Sivarajan S.R."/>
            <person name="Poveda L."/>
            <person name="Shimizu-Inatsugi R."/>
            <person name="Schlapbach R."/>
            <person name="Sreeman S.M."/>
            <person name="Shimizu K.K."/>
        </authorList>
    </citation>
    <scope>NUCLEOTIDE SEQUENCE</scope>
</reference>
<dbReference type="InterPro" id="IPR050390">
    <property type="entry name" value="C5-Methyltransferase"/>
</dbReference>
<evidence type="ECO:0000256" key="2">
    <source>
        <dbReference type="ARBA" id="ARBA00022603"/>
    </source>
</evidence>
<keyword evidence="2" id="KW-0489">Methyltransferase</keyword>